<name>G7WBA7_DESOD</name>
<organism evidence="2 3">
    <name type="scientific">Desulfosporosinus orientis (strain ATCC 19365 / DSM 765 / NCIMB 8382 / VKM B-1628 / Singapore I)</name>
    <name type="common">Desulfotomaculum orientis</name>
    <dbReference type="NCBI Taxonomy" id="768706"/>
    <lineage>
        <taxon>Bacteria</taxon>
        <taxon>Bacillati</taxon>
        <taxon>Bacillota</taxon>
        <taxon>Clostridia</taxon>
        <taxon>Eubacteriales</taxon>
        <taxon>Desulfitobacteriaceae</taxon>
        <taxon>Desulfosporosinus</taxon>
    </lineage>
</organism>
<dbReference type="AlphaFoldDB" id="G7WBA7"/>
<dbReference type="HOGENOM" id="CLU_1493923_0_0_9"/>
<dbReference type="Proteomes" id="UP000006346">
    <property type="component" value="Chromosome"/>
</dbReference>
<dbReference type="eggNOG" id="ENOG502ZJ5V">
    <property type="taxonomic scope" value="Bacteria"/>
</dbReference>
<dbReference type="OrthoDB" id="258246at2"/>
<accession>G7WBA7</accession>
<keyword evidence="1" id="KW-1133">Transmembrane helix</keyword>
<reference evidence="3" key="1">
    <citation type="submission" date="2011-11" db="EMBL/GenBank/DDBJ databases">
        <title>Complete sequence of Desulfosporosinus orientis DSM 765.</title>
        <authorList>
            <person name="Lucas S."/>
            <person name="Han J."/>
            <person name="Lapidus A."/>
            <person name="Cheng J.-F."/>
            <person name="Goodwin L."/>
            <person name="Pitluck S."/>
            <person name="Peters L."/>
            <person name="Ovchinnikova G."/>
            <person name="Teshima H."/>
            <person name="Detter J.C."/>
            <person name="Han C."/>
            <person name="Tapia R."/>
            <person name="Land M."/>
            <person name="Hauser L."/>
            <person name="Kyrpides N."/>
            <person name="Ivanova N."/>
            <person name="Pagani I."/>
            <person name="Pester M."/>
            <person name="Spring S."/>
            <person name="Ollivier B."/>
            <person name="Rattei T."/>
            <person name="Klenk H.-P."/>
            <person name="Wagner M."/>
            <person name="Loy A."/>
            <person name="Woyke T."/>
        </authorList>
    </citation>
    <scope>NUCLEOTIDE SEQUENCE [LARGE SCALE GENOMIC DNA]</scope>
    <source>
        <strain evidence="3">ATCC 19365 / DSM 765 / NCIMB 8382 / VKM B-1628</strain>
    </source>
</reference>
<dbReference type="STRING" id="768706.Desor_2292"/>
<keyword evidence="1" id="KW-0472">Membrane</keyword>
<protein>
    <recommendedName>
        <fullName evidence="4">FG-GAP repeat protein</fullName>
    </recommendedName>
</protein>
<dbReference type="EMBL" id="CP003108">
    <property type="protein sequence ID" value="AET67888.1"/>
    <property type="molecule type" value="Genomic_DNA"/>
</dbReference>
<keyword evidence="3" id="KW-1185">Reference proteome</keyword>
<evidence type="ECO:0000313" key="3">
    <source>
        <dbReference type="Proteomes" id="UP000006346"/>
    </source>
</evidence>
<proteinExistence type="predicted"/>
<gene>
    <name evidence="2" type="ordered locus">Desor_2292</name>
</gene>
<sequence length="180" mass="19834">MFIFWAISGLIIFTAGMILRIKYRKKAGTILTGIGIFTLVIAVMLFIGTLLLVNRDDTDGRIEDPAVPSQGQVTGADWRTWRGYTQDYVLNGDFAVCFSGQTSDDFYAMYDASSGARIATLLLEEYTVADTGGFTVADYNGDGLDDIGVQLHDGQVLMFCYDPEGGSWPEDVTGGYRRYK</sequence>
<keyword evidence="1" id="KW-0812">Transmembrane</keyword>
<dbReference type="RefSeq" id="WP_014184697.1">
    <property type="nucleotide sequence ID" value="NC_016584.1"/>
</dbReference>
<evidence type="ECO:0008006" key="4">
    <source>
        <dbReference type="Google" id="ProtNLM"/>
    </source>
</evidence>
<dbReference type="PATRIC" id="fig|768706.3.peg.2303"/>
<evidence type="ECO:0000313" key="2">
    <source>
        <dbReference type="EMBL" id="AET67888.1"/>
    </source>
</evidence>
<dbReference type="KEGG" id="dor:Desor_2292"/>
<reference evidence="2 3" key="2">
    <citation type="journal article" date="2012" name="J. Bacteriol.">
        <title>Complete genome sequences of Desulfosporosinus orientis DSM765T, Desulfosporosinus youngiae DSM17734T, Desulfosporosinus meridiei DSM13257T, and Desulfosporosinus acidiphilus DSM22704T.</title>
        <authorList>
            <person name="Pester M."/>
            <person name="Brambilla E."/>
            <person name="Alazard D."/>
            <person name="Rattei T."/>
            <person name="Weinmaier T."/>
            <person name="Han J."/>
            <person name="Lucas S."/>
            <person name="Lapidus A."/>
            <person name="Cheng J.F."/>
            <person name="Goodwin L."/>
            <person name="Pitluck S."/>
            <person name="Peters L."/>
            <person name="Ovchinnikova G."/>
            <person name="Teshima H."/>
            <person name="Detter J.C."/>
            <person name="Han C.S."/>
            <person name="Tapia R."/>
            <person name="Land M.L."/>
            <person name="Hauser L."/>
            <person name="Kyrpides N.C."/>
            <person name="Ivanova N.N."/>
            <person name="Pagani I."/>
            <person name="Huntmann M."/>
            <person name="Wei C.L."/>
            <person name="Davenport K.W."/>
            <person name="Daligault H."/>
            <person name="Chain P.S."/>
            <person name="Chen A."/>
            <person name="Mavromatis K."/>
            <person name="Markowitz V."/>
            <person name="Szeto E."/>
            <person name="Mikhailova N."/>
            <person name="Pati A."/>
            <person name="Wagner M."/>
            <person name="Woyke T."/>
            <person name="Ollivier B."/>
            <person name="Klenk H.P."/>
            <person name="Spring S."/>
            <person name="Loy A."/>
        </authorList>
    </citation>
    <scope>NUCLEOTIDE SEQUENCE [LARGE SCALE GENOMIC DNA]</scope>
    <source>
        <strain evidence="3">ATCC 19365 / DSM 765 / NCIMB 8382 / VKM B-1628</strain>
    </source>
</reference>
<feature type="transmembrane region" description="Helical" evidence="1">
    <location>
        <begin position="30"/>
        <end position="53"/>
    </location>
</feature>
<evidence type="ECO:0000256" key="1">
    <source>
        <dbReference type="SAM" id="Phobius"/>
    </source>
</evidence>